<dbReference type="EMBL" id="CP013118">
    <property type="protein sequence ID" value="ALO17286.1"/>
    <property type="molecule type" value="Genomic_DNA"/>
</dbReference>
<evidence type="ECO:0008006" key="4">
    <source>
        <dbReference type="Google" id="ProtNLM"/>
    </source>
</evidence>
<accession>A0A0S2I4K4</accession>
<keyword evidence="1" id="KW-0732">Signal</keyword>
<keyword evidence="3" id="KW-1185">Reference proteome</keyword>
<proteinExistence type="predicted"/>
<feature type="chain" id="PRO_5006599502" description="Outer membrane protein beta-barrel domain-containing protein" evidence="1">
    <location>
        <begin position="28"/>
        <end position="204"/>
    </location>
</feature>
<gene>
    <name evidence="2" type="ORF">L21SP5_03688</name>
</gene>
<dbReference type="KEGG" id="blq:L21SP5_03688"/>
<evidence type="ECO:0000256" key="1">
    <source>
        <dbReference type="SAM" id="SignalP"/>
    </source>
</evidence>
<dbReference type="Proteomes" id="UP000064893">
    <property type="component" value="Chromosome"/>
</dbReference>
<dbReference type="AlphaFoldDB" id="A0A0S2I4K4"/>
<dbReference type="STRING" id="1307839.L21SP5_03688"/>
<organism evidence="2 3">
    <name type="scientific">Salinivirga cyanobacteriivorans</name>
    <dbReference type="NCBI Taxonomy" id="1307839"/>
    <lineage>
        <taxon>Bacteria</taxon>
        <taxon>Pseudomonadati</taxon>
        <taxon>Bacteroidota</taxon>
        <taxon>Bacteroidia</taxon>
        <taxon>Bacteroidales</taxon>
        <taxon>Salinivirgaceae</taxon>
        <taxon>Salinivirga</taxon>
    </lineage>
</organism>
<sequence length="204" mass="23396" precursor="true">MENNANRHRNRLIIVILLIFTTASTNAQKQNLEKNDTSTASLYSHINYTFSVNTSRILQTNDTLPNFGYDYGLGGGLENEFFFNQKMSGLAGLNLNFYRSSMKSSANMYRVLALNARIAGKYYITRRMAAYLGVSSFYTVTQQLKTSYLDEKWKNEDYIDKFQFGGIAGLDFYLYDWSTIRTTVSVHQQAVAFEMALIITPDYF</sequence>
<evidence type="ECO:0000313" key="3">
    <source>
        <dbReference type="Proteomes" id="UP000064893"/>
    </source>
</evidence>
<name>A0A0S2I4K4_9BACT</name>
<feature type="signal peptide" evidence="1">
    <location>
        <begin position="1"/>
        <end position="27"/>
    </location>
</feature>
<dbReference type="RefSeq" id="WP_057954576.1">
    <property type="nucleotide sequence ID" value="NZ_CP013118.1"/>
</dbReference>
<protein>
    <recommendedName>
        <fullName evidence="4">Outer membrane protein beta-barrel domain-containing protein</fullName>
    </recommendedName>
</protein>
<reference evidence="2 3" key="1">
    <citation type="submission" date="2015-11" db="EMBL/GenBank/DDBJ databases">
        <title>Description and complete genome sequence of a novel strain predominating in hypersaline microbial mats and representing a new family of the Bacteriodetes phylum.</title>
        <authorList>
            <person name="Spring S."/>
            <person name="Bunk B."/>
            <person name="Sproer C."/>
            <person name="Klenk H.-P."/>
        </authorList>
    </citation>
    <scope>NUCLEOTIDE SEQUENCE [LARGE SCALE GENOMIC DNA]</scope>
    <source>
        <strain evidence="2 3">L21-Spi-D4</strain>
    </source>
</reference>
<evidence type="ECO:0000313" key="2">
    <source>
        <dbReference type="EMBL" id="ALO17286.1"/>
    </source>
</evidence>